<proteinExistence type="predicted"/>
<protein>
    <submittedName>
        <fullName evidence="1">Uncharacterized protein</fullName>
    </submittedName>
</protein>
<evidence type="ECO:0000313" key="2">
    <source>
        <dbReference type="Proteomes" id="UP000823775"/>
    </source>
</evidence>
<evidence type="ECO:0000313" key="1">
    <source>
        <dbReference type="EMBL" id="MCD7462034.1"/>
    </source>
</evidence>
<gene>
    <name evidence="1" type="ORF">HAX54_047624</name>
</gene>
<organism evidence="1 2">
    <name type="scientific">Datura stramonium</name>
    <name type="common">Jimsonweed</name>
    <name type="synonym">Common thornapple</name>
    <dbReference type="NCBI Taxonomy" id="4076"/>
    <lineage>
        <taxon>Eukaryota</taxon>
        <taxon>Viridiplantae</taxon>
        <taxon>Streptophyta</taxon>
        <taxon>Embryophyta</taxon>
        <taxon>Tracheophyta</taxon>
        <taxon>Spermatophyta</taxon>
        <taxon>Magnoliopsida</taxon>
        <taxon>eudicotyledons</taxon>
        <taxon>Gunneridae</taxon>
        <taxon>Pentapetalae</taxon>
        <taxon>asterids</taxon>
        <taxon>lamiids</taxon>
        <taxon>Solanales</taxon>
        <taxon>Solanaceae</taxon>
        <taxon>Solanoideae</taxon>
        <taxon>Datureae</taxon>
        <taxon>Datura</taxon>
    </lineage>
</organism>
<reference evidence="1 2" key="1">
    <citation type="journal article" date="2021" name="BMC Genomics">
        <title>Datura genome reveals duplications of psychoactive alkaloid biosynthetic genes and high mutation rate following tissue culture.</title>
        <authorList>
            <person name="Rajewski A."/>
            <person name="Carter-House D."/>
            <person name="Stajich J."/>
            <person name="Litt A."/>
        </authorList>
    </citation>
    <scope>NUCLEOTIDE SEQUENCE [LARGE SCALE GENOMIC DNA]</scope>
    <source>
        <strain evidence="1">AR-01</strain>
    </source>
</reference>
<keyword evidence="2" id="KW-1185">Reference proteome</keyword>
<comment type="caution">
    <text evidence="1">The sequence shown here is derived from an EMBL/GenBank/DDBJ whole genome shotgun (WGS) entry which is preliminary data.</text>
</comment>
<dbReference type="EMBL" id="JACEIK010000772">
    <property type="protein sequence ID" value="MCD7462034.1"/>
    <property type="molecule type" value="Genomic_DNA"/>
</dbReference>
<name>A0ABS8STE2_DATST</name>
<sequence length="116" mass="12795">MYGVEIWATVSSCVTECCYGNAGYMPFVFTFGQNAATRGGLCARVDMLEEEIGFYEEEMDRQKKMNLPMDIDLNILVVGCDSPVADERSSDDLCVGYSPSKDLVAGEVQDCKPPTR</sequence>
<dbReference type="Proteomes" id="UP000823775">
    <property type="component" value="Unassembled WGS sequence"/>
</dbReference>
<accession>A0ABS8STE2</accession>